<dbReference type="STRING" id="739143.SAMN05216297_1219"/>
<dbReference type="OrthoDB" id="1114455at2"/>
<feature type="chain" id="PRO_5011727256" evidence="1">
    <location>
        <begin position="23"/>
        <end position="301"/>
    </location>
</feature>
<gene>
    <name evidence="2" type="ORF">SAMN05216297_1219</name>
</gene>
<dbReference type="RefSeq" id="WP_091499305.1">
    <property type="nucleotide sequence ID" value="NZ_FOMH01000021.1"/>
</dbReference>
<dbReference type="NCBIfam" id="TIGR03519">
    <property type="entry name" value="T9SS_PorP_fam"/>
    <property type="match status" value="1"/>
</dbReference>
<feature type="signal peptide" evidence="1">
    <location>
        <begin position="1"/>
        <end position="22"/>
    </location>
</feature>
<dbReference type="AlphaFoldDB" id="A0A1I1XU26"/>
<keyword evidence="1" id="KW-0732">Signal</keyword>
<dbReference type="Proteomes" id="UP000199672">
    <property type="component" value="Unassembled WGS sequence"/>
</dbReference>
<dbReference type="EMBL" id="FOMH01000021">
    <property type="protein sequence ID" value="SFE10689.1"/>
    <property type="molecule type" value="Genomic_DNA"/>
</dbReference>
<proteinExistence type="predicted"/>
<sequence>MKKIKILIGFFVLIFSTSTVFAQQDPQYTQYMYNMNIINPAYAGSKGFTSIGILGRTQWVGVDGAPQTATLSINGPVGKNVGLGFSVIHDEIGPVKEDNAYVDFSYTLNLSEEDKFAFGIKAGATFLNIREFTTVDPDPLNAPINQVAPNFGVGVMYYNERFYAGLSVPNFIESRYLDQKNGIYSSASEKAHIFFTSGYVFDLDENLKLKPSTMLKAASGAPLSVDLSLNLLVQEKVEFGLSMRLDDSVSAMVGYNISEGIRIGYAYDYTTSNYGVFNSGSHEIMILFDLYKKKIKSPRFF</sequence>
<evidence type="ECO:0000256" key="1">
    <source>
        <dbReference type="SAM" id="SignalP"/>
    </source>
</evidence>
<reference evidence="3" key="1">
    <citation type="submission" date="2016-10" db="EMBL/GenBank/DDBJ databases">
        <authorList>
            <person name="Varghese N."/>
            <person name="Submissions S."/>
        </authorList>
    </citation>
    <scope>NUCLEOTIDE SEQUENCE [LARGE SCALE GENOMIC DNA]</scope>
    <source>
        <strain evidence="3">CGMCC 1.10370</strain>
    </source>
</reference>
<keyword evidence="3" id="KW-1185">Reference proteome</keyword>
<evidence type="ECO:0000313" key="2">
    <source>
        <dbReference type="EMBL" id="SFE10689.1"/>
    </source>
</evidence>
<dbReference type="Pfam" id="PF11751">
    <property type="entry name" value="PorP_SprF"/>
    <property type="match status" value="1"/>
</dbReference>
<protein>
    <submittedName>
        <fullName evidence="2">Type IX secretion system membrane protein, PorP/SprF family</fullName>
    </submittedName>
</protein>
<dbReference type="InterPro" id="IPR019861">
    <property type="entry name" value="PorP/SprF_Bacteroidetes"/>
</dbReference>
<evidence type="ECO:0000313" key="3">
    <source>
        <dbReference type="Proteomes" id="UP000199672"/>
    </source>
</evidence>
<accession>A0A1I1XU26</accession>
<name>A0A1I1XU26_9FLAO</name>
<organism evidence="2 3">
    <name type="scientific">Flavobacterium phragmitis</name>
    <dbReference type="NCBI Taxonomy" id="739143"/>
    <lineage>
        <taxon>Bacteria</taxon>
        <taxon>Pseudomonadati</taxon>
        <taxon>Bacteroidota</taxon>
        <taxon>Flavobacteriia</taxon>
        <taxon>Flavobacteriales</taxon>
        <taxon>Flavobacteriaceae</taxon>
        <taxon>Flavobacterium</taxon>
    </lineage>
</organism>